<protein>
    <submittedName>
        <fullName evidence="2">Uncharacterized protein</fullName>
    </submittedName>
</protein>
<name>A0A250VT36_STROL</name>
<feature type="compositionally biased region" description="Basic and acidic residues" evidence="1">
    <location>
        <begin position="107"/>
        <end position="118"/>
    </location>
</feature>
<keyword evidence="3" id="KW-1185">Reference proteome</keyword>
<reference evidence="3" key="1">
    <citation type="submission" date="2017-05" db="EMBL/GenBank/DDBJ databases">
        <title>Streptomyces olivochromogenes NBRC 3561 whole genome shotgun sequence.</title>
        <authorList>
            <person name="Dohra H."/>
            <person name="Kodani S."/>
        </authorList>
    </citation>
    <scope>NUCLEOTIDE SEQUENCE [LARGE SCALE GENOMIC DNA]</scope>
    <source>
        <strain evidence="3">NBRC 3561</strain>
    </source>
</reference>
<accession>A0A250VT36</accession>
<gene>
    <name evidence="2" type="ORF">SO3561_08881</name>
</gene>
<dbReference type="EMBL" id="BDQI01000034">
    <property type="protein sequence ID" value="GAX57311.1"/>
    <property type="molecule type" value="Genomic_DNA"/>
</dbReference>
<sequence length="118" mass="13471">MGTNYYVNTPSCPNACEHCAESERIHLGKSSAGWRFLFRADPEWPRDEVFAHWVRRALSGPIVDEYGRECSLAELLDLAHAKADGIDHLNRPPERQYGRTSANDFKSCGHDFNDREFS</sequence>
<evidence type="ECO:0000313" key="2">
    <source>
        <dbReference type="EMBL" id="GAX57311.1"/>
    </source>
</evidence>
<feature type="region of interest" description="Disordered" evidence="1">
    <location>
        <begin position="87"/>
        <end position="118"/>
    </location>
</feature>
<proteinExistence type="predicted"/>
<evidence type="ECO:0000313" key="3">
    <source>
        <dbReference type="Proteomes" id="UP000217446"/>
    </source>
</evidence>
<comment type="caution">
    <text evidence="2">The sequence shown here is derived from an EMBL/GenBank/DDBJ whole genome shotgun (WGS) entry which is preliminary data.</text>
</comment>
<dbReference type="RefSeq" id="WP_067382948.1">
    <property type="nucleotide sequence ID" value="NZ_BDQI01000034.1"/>
</dbReference>
<dbReference type="AlphaFoldDB" id="A0A250VT36"/>
<dbReference type="Proteomes" id="UP000217446">
    <property type="component" value="Unassembled WGS sequence"/>
</dbReference>
<feature type="compositionally biased region" description="Basic and acidic residues" evidence="1">
    <location>
        <begin position="87"/>
        <end position="97"/>
    </location>
</feature>
<organism evidence="2 3">
    <name type="scientific">Streptomyces olivochromogenes</name>
    <dbReference type="NCBI Taxonomy" id="1963"/>
    <lineage>
        <taxon>Bacteria</taxon>
        <taxon>Bacillati</taxon>
        <taxon>Actinomycetota</taxon>
        <taxon>Actinomycetes</taxon>
        <taxon>Kitasatosporales</taxon>
        <taxon>Streptomycetaceae</taxon>
        <taxon>Streptomyces</taxon>
    </lineage>
</organism>
<dbReference type="STRING" id="1963.AQJ27_44920"/>
<evidence type="ECO:0000256" key="1">
    <source>
        <dbReference type="SAM" id="MobiDB-lite"/>
    </source>
</evidence>